<dbReference type="Proteomes" id="UP000261540">
    <property type="component" value="Unplaced"/>
</dbReference>
<protein>
    <submittedName>
        <fullName evidence="1">Uncharacterized protein</fullName>
    </submittedName>
</protein>
<organism evidence="1 2">
    <name type="scientific">Paramormyrops kingsleyae</name>
    <dbReference type="NCBI Taxonomy" id="1676925"/>
    <lineage>
        <taxon>Eukaryota</taxon>
        <taxon>Metazoa</taxon>
        <taxon>Chordata</taxon>
        <taxon>Craniata</taxon>
        <taxon>Vertebrata</taxon>
        <taxon>Euteleostomi</taxon>
        <taxon>Actinopterygii</taxon>
        <taxon>Neopterygii</taxon>
        <taxon>Teleostei</taxon>
        <taxon>Osteoglossocephala</taxon>
        <taxon>Osteoglossomorpha</taxon>
        <taxon>Osteoglossiformes</taxon>
        <taxon>Mormyridae</taxon>
        <taxon>Paramormyrops</taxon>
    </lineage>
</organism>
<evidence type="ECO:0000313" key="2">
    <source>
        <dbReference type="Proteomes" id="UP000261540"/>
    </source>
</evidence>
<reference evidence="1" key="2">
    <citation type="submission" date="2025-09" db="UniProtKB">
        <authorList>
            <consortium name="Ensembl"/>
        </authorList>
    </citation>
    <scope>IDENTIFICATION</scope>
</reference>
<accession>A0A3B3S7R5</accession>
<name>A0A3B3S7R5_9TELE</name>
<reference evidence="1" key="1">
    <citation type="submission" date="2025-08" db="UniProtKB">
        <authorList>
            <consortium name="Ensembl"/>
        </authorList>
    </citation>
    <scope>IDENTIFICATION</scope>
</reference>
<dbReference type="Ensembl" id="ENSPKIT00000006972.1">
    <property type="protein sequence ID" value="ENSPKIP00000026220.1"/>
    <property type="gene ID" value="ENSPKIG00000008786.1"/>
</dbReference>
<sequence length="91" mass="10006">MVTLITEQLQKQSLDEPACRAFSLNLVRCRHRLEVFGAEKAELCPCFLLDAHCMVCSNVSLTFPPAAVIKGDICSAVMRGFISVLIGQPPR</sequence>
<evidence type="ECO:0000313" key="1">
    <source>
        <dbReference type="Ensembl" id="ENSPKIP00000026220.1"/>
    </source>
</evidence>
<keyword evidence="2" id="KW-1185">Reference proteome</keyword>
<dbReference type="AlphaFoldDB" id="A0A3B3S7R5"/>
<proteinExistence type="predicted"/>